<dbReference type="SUPFAM" id="SSF52317">
    <property type="entry name" value="Class I glutamine amidotransferase-like"/>
    <property type="match status" value="1"/>
</dbReference>
<dbReference type="InterPro" id="IPR011698">
    <property type="entry name" value="GATase_3"/>
</dbReference>
<dbReference type="GO" id="GO:0003824">
    <property type="term" value="F:catalytic activity"/>
    <property type="evidence" value="ECO:0007669"/>
    <property type="project" value="InterPro"/>
</dbReference>
<reference evidence="3 4" key="1">
    <citation type="submission" date="2017-09" db="EMBL/GenBank/DDBJ databases">
        <title>Depth-based differentiation of microbial function through sediment-hosted aquifers and enrichment of novel symbionts in the deep terrestrial subsurface.</title>
        <authorList>
            <person name="Probst A.J."/>
            <person name="Ladd B."/>
            <person name="Jarett J.K."/>
            <person name="Geller-Mcgrath D.E."/>
            <person name="Sieber C.M."/>
            <person name="Emerson J.B."/>
            <person name="Anantharaman K."/>
            <person name="Thomas B.C."/>
            <person name="Malmstrom R."/>
            <person name="Stieglmeier M."/>
            <person name="Klingl A."/>
            <person name="Woyke T."/>
            <person name="Ryan C.M."/>
            <person name="Banfield J.F."/>
        </authorList>
    </citation>
    <scope>NUCLEOTIDE SEQUENCE [LARGE SCALE GENOMIC DNA]</scope>
    <source>
        <strain evidence="3">CG23_combo_of_CG06-09_8_20_14_all_48_7</strain>
    </source>
</reference>
<dbReference type="AlphaFoldDB" id="A0A2G9Y9W9"/>
<protein>
    <submittedName>
        <fullName evidence="3">Cobyric acid synthase CobQ</fullName>
    </submittedName>
</protein>
<evidence type="ECO:0000259" key="2">
    <source>
        <dbReference type="Pfam" id="PF07685"/>
    </source>
</evidence>
<feature type="domain" description="CobB/CobQ-like glutamine amidotransferase" evidence="2">
    <location>
        <begin position="2"/>
        <end position="78"/>
    </location>
</feature>
<evidence type="ECO:0000256" key="1">
    <source>
        <dbReference type="ARBA" id="ARBA00022962"/>
    </source>
</evidence>
<evidence type="ECO:0000313" key="3">
    <source>
        <dbReference type="EMBL" id="PIP16035.1"/>
    </source>
</evidence>
<accession>A0A2G9Y9W9</accession>
<dbReference type="InterPro" id="IPR029062">
    <property type="entry name" value="Class_I_gatase-like"/>
</dbReference>
<sequence length="132" mass="15643">GKEKVLTQVKAKEITSGIEISGYEIHHGVSKYRHMGKYGHLFEITERNGKRTRYFDGLRREDNRVLGTYIHGLFDSDTFRRGFLNKIRQKKGWRMLPENSFFNPDKEFDKLAKLLRENINMGWLYKILMTDA</sequence>
<dbReference type="EMBL" id="PCRF01000221">
    <property type="protein sequence ID" value="PIP16035.1"/>
    <property type="molecule type" value="Genomic_DNA"/>
</dbReference>
<feature type="non-terminal residue" evidence="3">
    <location>
        <position position="1"/>
    </location>
</feature>
<dbReference type="PROSITE" id="PS51274">
    <property type="entry name" value="GATASE_COBBQ"/>
    <property type="match status" value="1"/>
</dbReference>
<organism evidence="3 4">
    <name type="scientific">bacterium (Candidatus Ratteibacteria) CG23_combo_of_CG06-09_8_20_14_all_48_7</name>
    <dbReference type="NCBI Taxonomy" id="2014292"/>
    <lineage>
        <taxon>Bacteria</taxon>
        <taxon>Candidatus Ratteibacteria</taxon>
    </lineage>
</organism>
<dbReference type="Pfam" id="PF07685">
    <property type="entry name" value="GATase_3"/>
    <property type="match status" value="1"/>
</dbReference>
<comment type="caution">
    <text evidence="3">The sequence shown here is derived from an EMBL/GenBank/DDBJ whole genome shotgun (WGS) entry which is preliminary data.</text>
</comment>
<keyword evidence="1" id="KW-0315">Glutamine amidotransferase</keyword>
<proteinExistence type="predicted"/>
<evidence type="ECO:0000313" key="4">
    <source>
        <dbReference type="Proteomes" id="UP000230392"/>
    </source>
</evidence>
<dbReference type="Proteomes" id="UP000230392">
    <property type="component" value="Unassembled WGS sequence"/>
</dbReference>
<dbReference type="PANTHER" id="PTHR21343">
    <property type="entry name" value="DETHIOBIOTIN SYNTHETASE"/>
    <property type="match status" value="1"/>
</dbReference>
<dbReference type="PANTHER" id="PTHR21343:SF1">
    <property type="entry name" value="COBYRIC ACID SYNTHASE"/>
    <property type="match status" value="1"/>
</dbReference>
<gene>
    <name evidence="3" type="ORF">COX46_04510</name>
</gene>
<name>A0A2G9Y9W9_9BACT</name>